<dbReference type="PANTHER" id="PTHR13847:SF261">
    <property type="entry name" value="FAD-DEPENDENT OXIDOREDUCTASE FAMILY PROTEIN"/>
    <property type="match status" value="1"/>
</dbReference>
<evidence type="ECO:0000313" key="3">
    <source>
        <dbReference type="EMBL" id="CAD7705373.1"/>
    </source>
</evidence>
<dbReference type="PANTHER" id="PTHR13847">
    <property type="entry name" value="SARCOSINE DEHYDROGENASE-RELATED"/>
    <property type="match status" value="1"/>
</dbReference>
<keyword evidence="1" id="KW-0472">Membrane</keyword>
<dbReference type="EMBL" id="CAJHUC010003108">
    <property type="protein sequence ID" value="CAD7705373.1"/>
    <property type="molecule type" value="Genomic_DNA"/>
</dbReference>
<protein>
    <recommendedName>
        <fullName evidence="2">FAD dependent oxidoreductase domain-containing protein</fullName>
    </recommendedName>
</protein>
<accession>A0A8S1JGE9</accession>
<feature type="domain" description="FAD dependent oxidoreductase" evidence="2">
    <location>
        <begin position="15"/>
        <end position="396"/>
    </location>
</feature>
<gene>
    <name evidence="3" type="ORF">OSTQU699_LOCUS10728</name>
</gene>
<keyword evidence="1" id="KW-1133">Transmembrane helix</keyword>
<dbReference type="GO" id="GO:0005737">
    <property type="term" value="C:cytoplasm"/>
    <property type="evidence" value="ECO:0007669"/>
    <property type="project" value="TreeGrafter"/>
</dbReference>
<dbReference type="InterPro" id="IPR006076">
    <property type="entry name" value="FAD-dep_OxRdtase"/>
</dbReference>
<keyword evidence="4" id="KW-1185">Reference proteome</keyword>
<proteinExistence type="predicted"/>
<dbReference type="Gene3D" id="3.30.9.10">
    <property type="entry name" value="D-Amino Acid Oxidase, subunit A, domain 2"/>
    <property type="match status" value="1"/>
</dbReference>
<evidence type="ECO:0000259" key="2">
    <source>
        <dbReference type="Pfam" id="PF01266"/>
    </source>
</evidence>
<feature type="transmembrane region" description="Helical" evidence="1">
    <location>
        <begin position="12"/>
        <end position="32"/>
    </location>
</feature>
<dbReference type="AlphaFoldDB" id="A0A8S1JGE9"/>
<dbReference type="SUPFAM" id="SSF51971">
    <property type="entry name" value="Nucleotide-binding domain"/>
    <property type="match status" value="1"/>
</dbReference>
<dbReference type="InterPro" id="IPR036188">
    <property type="entry name" value="FAD/NAD-bd_sf"/>
</dbReference>
<dbReference type="Proteomes" id="UP000708148">
    <property type="component" value="Unassembled WGS sequence"/>
</dbReference>
<comment type="caution">
    <text evidence="3">The sequence shown here is derived from an EMBL/GenBank/DDBJ whole genome shotgun (WGS) entry which is preliminary data.</text>
</comment>
<name>A0A8S1JGE9_9CHLO</name>
<dbReference type="Gene3D" id="3.50.50.60">
    <property type="entry name" value="FAD/NAD(P)-binding domain"/>
    <property type="match status" value="1"/>
</dbReference>
<sequence length="415" mass="44020">MDSFYVSGGDGVKRYAVLGAGFAGVAVAYHLLEMAKRRVQVEVYDMCGIAAGASGASAGLLHPYSVKGKVMWRGREAMASAMHLVKAAKAAASRLTGDDAQVICWRHGLVRVAQTRKQVSGFRQIKPPTGGRNNGHPLAISLQEAQRLIPGLTAGDWMREDEAVEDTACLWIPDGAVLHPRRYLAALWEACQELGRRTGSRATLVVEKVSSLEELESARGPFDAVIVAAGATVDSLQELKGMLPLNLCQGCTMALESTGLPDAPLYPEAAPSLLGPTYMAAHGRDRLVIGATSTYGWTTEAALGEIGKGLVPVRECEHDVSGLGAAAGRLWPLAREWGVAGVRSGVRALPPRTEDGAVPLVGKVEGCGPGRSWWVVAGLGARGILYHAWLSQLVAQAVHLGSESNIPAALLRWKR</sequence>
<dbReference type="Pfam" id="PF01266">
    <property type="entry name" value="DAO"/>
    <property type="match status" value="1"/>
</dbReference>
<reference evidence="3" key="1">
    <citation type="submission" date="2020-12" db="EMBL/GenBank/DDBJ databases">
        <authorList>
            <person name="Iha C."/>
        </authorList>
    </citation>
    <scope>NUCLEOTIDE SEQUENCE</scope>
</reference>
<organism evidence="3 4">
    <name type="scientific">Ostreobium quekettii</name>
    <dbReference type="NCBI Taxonomy" id="121088"/>
    <lineage>
        <taxon>Eukaryota</taxon>
        <taxon>Viridiplantae</taxon>
        <taxon>Chlorophyta</taxon>
        <taxon>core chlorophytes</taxon>
        <taxon>Ulvophyceae</taxon>
        <taxon>TCBD clade</taxon>
        <taxon>Bryopsidales</taxon>
        <taxon>Ostreobineae</taxon>
        <taxon>Ostreobiaceae</taxon>
        <taxon>Ostreobium</taxon>
    </lineage>
</organism>
<keyword evidence="1" id="KW-0812">Transmembrane</keyword>
<evidence type="ECO:0000256" key="1">
    <source>
        <dbReference type="SAM" id="Phobius"/>
    </source>
</evidence>
<evidence type="ECO:0000313" key="4">
    <source>
        <dbReference type="Proteomes" id="UP000708148"/>
    </source>
</evidence>
<dbReference type="OrthoDB" id="547145at2759"/>